<dbReference type="PROSITE" id="PS00893">
    <property type="entry name" value="NUDIX_BOX"/>
    <property type="match status" value="1"/>
</dbReference>
<proteinExistence type="predicted"/>
<feature type="domain" description="Nudix hydrolase" evidence="2">
    <location>
        <begin position="29"/>
        <end position="167"/>
    </location>
</feature>
<dbReference type="GO" id="GO:0016787">
    <property type="term" value="F:hydrolase activity"/>
    <property type="evidence" value="ECO:0007669"/>
    <property type="project" value="UniProtKB-KW"/>
</dbReference>
<dbReference type="eggNOG" id="COG1443">
    <property type="taxonomic scope" value="Bacteria"/>
</dbReference>
<evidence type="ECO:0000313" key="3">
    <source>
        <dbReference type="EMBL" id="EFH85375.1"/>
    </source>
</evidence>
<dbReference type="GO" id="GO:0009240">
    <property type="term" value="P:isopentenyl diphosphate biosynthetic process"/>
    <property type="evidence" value="ECO:0007669"/>
    <property type="project" value="TreeGrafter"/>
</dbReference>
<dbReference type="RefSeq" id="WP_007917599.1">
    <property type="nucleotide sequence ID" value="NZ_ADVG01000003.1"/>
</dbReference>
<evidence type="ECO:0000313" key="4">
    <source>
        <dbReference type="Proteomes" id="UP000004508"/>
    </source>
</evidence>
<dbReference type="PROSITE" id="PS51462">
    <property type="entry name" value="NUDIX"/>
    <property type="match status" value="1"/>
</dbReference>
<reference evidence="3 4" key="1">
    <citation type="journal article" date="2011" name="Stand. Genomic Sci.">
        <title>Non-contiguous finished genome sequence and contextual data of the filamentous soil bacterium Ktedonobacter racemifer type strain (SOSP1-21).</title>
        <authorList>
            <person name="Chang Y.J."/>
            <person name="Land M."/>
            <person name="Hauser L."/>
            <person name="Chertkov O."/>
            <person name="Del Rio T.G."/>
            <person name="Nolan M."/>
            <person name="Copeland A."/>
            <person name="Tice H."/>
            <person name="Cheng J.F."/>
            <person name="Lucas S."/>
            <person name="Han C."/>
            <person name="Goodwin L."/>
            <person name="Pitluck S."/>
            <person name="Ivanova N."/>
            <person name="Ovchinikova G."/>
            <person name="Pati A."/>
            <person name="Chen A."/>
            <person name="Palaniappan K."/>
            <person name="Mavromatis K."/>
            <person name="Liolios K."/>
            <person name="Brettin T."/>
            <person name="Fiebig A."/>
            <person name="Rohde M."/>
            <person name="Abt B."/>
            <person name="Goker M."/>
            <person name="Detter J.C."/>
            <person name="Woyke T."/>
            <person name="Bristow J."/>
            <person name="Eisen J.A."/>
            <person name="Markowitz V."/>
            <person name="Hugenholtz P."/>
            <person name="Kyrpides N.C."/>
            <person name="Klenk H.P."/>
            <person name="Lapidus A."/>
        </authorList>
    </citation>
    <scope>NUCLEOTIDE SEQUENCE [LARGE SCALE GENOMIC DNA]</scope>
    <source>
        <strain evidence="4">DSM 44963</strain>
    </source>
</reference>
<dbReference type="GO" id="GO:0004452">
    <property type="term" value="F:isopentenyl-diphosphate delta-isomerase activity"/>
    <property type="evidence" value="ECO:0007669"/>
    <property type="project" value="TreeGrafter"/>
</dbReference>
<evidence type="ECO:0000256" key="1">
    <source>
        <dbReference type="ARBA" id="ARBA00022801"/>
    </source>
</evidence>
<keyword evidence="4" id="KW-1185">Reference proteome</keyword>
<comment type="caution">
    <text evidence="3">The sequence shown here is derived from an EMBL/GenBank/DDBJ whole genome shotgun (WGS) entry which is preliminary data.</text>
</comment>
<dbReference type="InParanoid" id="D6TVH2"/>
<dbReference type="Gene3D" id="3.90.79.10">
    <property type="entry name" value="Nucleoside Triphosphate Pyrophosphohydrolase"/>
    <property type="match status" value="1"/>
</dbReference>
<dbReference type="AlphaFoldDB" id="D6TVH2"/>
<sequence length="192" mass="22009">MSDLIDVLSASGLRTGEILPRAEIHRLGKYHRAVHLYLLNSNKEVLLQRRALTVDHFPGFFGISVTGHVRAGECSSDCVRREVEEELGIKSSQLQFDFLFSFFQEAILNETYIDRQFHDVYVTRADIQPESIQFDRSEVSEVKFVPFERFRAMALGESADLAPVYAHECQDLVYFLSANRFYLFADSTSLQS</sequence>
<dbReference type="InterPro" id="IPR020084">
    <property type="entry name" value="NUDIX_hydrolase_CS"/>
</dbReference>
<dbReference type="Pfam" id="PF00293">
    <property type="entry name" value="NUDIX"/>
    <property type="match status" value="1"/>
</dbReference>
<protein>
    <submittedName>
        <fullName evidence="3">NUDIX hydrolase</fullName>
    </submittedName>
</protein>
<keyword evidence="1 3" id="KW-0378">Hydrolase</keyword>
<dbReference type="PANTHER" id="PTHR10885:SF20">
    <property type="entry name" value="NUDIX HYDROLASE DOMAIN-CONTAINING PROTEIN"/>
    <property type="match status" value="1"/>
</dbReference>
<organism evidence="3 4">
    <name type="scientific">Ktedonobacter racemifer DSM 44963</name>
    <dbReference type="NCBI Taxonomy" id="485913"/>
    <lineage>
        <taxon>Bacteria</taxon>
        <taxon>Bacillati</taxon>
        <taxon>Chloroflexota</taxon>
        <taxon>Ktedonobacteria</taxon>
        <taxon>Ktedonobacterales</taxon>
        <taxon>Ktedonobacteraceae</taxon>
        <taxon>Ktedonobacter</taxon>
    </lineage>
</organism>
<gene>
    <name evidence="3" type="ORF">Krac_6588</name>
</gene>
<dbReference type="EMBL" id="ADVG01000003">
    <property type="protein sequence ID" value="EFH85375.1"/>
    <property type="molecule type" value="Genomic_DNA"/>
</dbReference>
<dbReference type="OrthoDB" id="9786032at2"/>
<dbReference type="PANTHER" id="PTHR10885">
    <property type="entry name" value="ISOPENTENYL-DIPHOSPHATE DELTA-ISOMERASE"/>
    <property type="match status" value="1"/>
</dbReference>
<dbReference type="InterPro" id="IPR015797">
    <property type="entry name" value="NUDIX_hydrolase-like_dom_sf"/>
</dbReference>
<accession>D6TVH2</accession>
<dbReference type="GO" id="GO:0005737">
    <property type="term" value="C:cytoplasm"/>
    <property type="evidence" value="ECO:0007669"/>
    <property type="project" value="TreeGrafter"/>
</dbReference>
<name>D6TVH2_KTERA</name>
<dbReference type="STRING" id="485913.Krac_6588"/>
<dbReference type="Proteomes" id="UP000004508">
    <property type="component" value="Unassembled WGS sequence"/>
</dbReference>
<dbReference type="CDD" id="cd04692">
    <property type="entry name" value="NUDIX_Hydrolase"/>
    <property type="match status" value="1"/>
</dbReference>
<dbReference type="SUPFAM" id="SSF55811">
    <property type="entry name" value="Nudix"/>
    <property type="match status" value="1"/>
</dbReference>
<evidence type="ECO:0000259" key="2">
    <source>
        <dbReference type="PROSITE" id="PS51462"/>
    </source>
</evidence>
<dbReference type="InterPro" id="IPR000086">
    <property type="entry name" value="NUDIX_hydrolase_dom"/>
</dbReference>